<feature type="domain" description="AB hydrolase-1" evidence="3">
    <location>
        <begin position="82"/>
        <end position="185"/>
    </location>
</feature>
<dbReference type="PROSITE" id="PS51257">
    <property type="entry name" value="PROKAR_LIPOPROTEIN"/>
    <property type="match status" value="1"/>
</dbReference>
<name>A0A3D9ZWZ4_9ACTN</name>
<gene>
    <name evidence="4" type="ORF">DFJ67_7806</name>
</gene>
<dbReference type="SUPFAM" id="SSF53474">
    <property type="entry name" value="alpha/beta-Hydrolases"/>
    <property type="match status" value="1"/>
</dbReference>
<feature type="signal peptide" evidence="2">
    <location>
        <begin position="1"/>
        <end position="25"/>
    </location>
</feature>
<dbReference type="RefSeq" id="WP_116074164.1">
    <property type="nucleotide sequence ID" value="NZ_BONB01000021.1"/>
</dbReference>
<dbReference type="OrthoDB" id="3357906at2"/>
<dbReference type="EMBL" id="QUMQ01000001">
    <property type="protein sequence ID" value="REG01719.1"/>
    <property type="molecule type" value="Genomic_DNA"/>
</dbReference>
<dbReference type="Gene3D" id="3.40.50.1820">
    <property type="entry name" value="alpha/beta hydrolase"/>
    <property type="match status" value="1"/>
</dbReference>
<dbReference type="InterPro" id="IPR000073">
    <property type="entry name" value="AB_hydrolase_1"/>
</dbReference>
<sequence>MASLPRRRVAAIVCCAMLTVGFAAACGKDEPPPAPPSSADQAPEPEQRCGFRSKDTIEKVVLTTSDGVELAAARFGSGPRGLVLVHQLDSDLCGWYPQADTWADEGYQVLAFDQRCDGESECGGPDQATDVPAAVAELRRSGAKTVQLIGASRGAAISLVAAAHPESDVDAVVSLSAHDPRYSASATAPITPEEAAPALKVPLLFACADNDPSAFCGDQAKEFLAAVATTDKKEIELKDASLHGWDMLGAIKSDVDAFLAAHAG</sequence>
<comment type="caution">
    <text evidence="4">The sequence shown here is derived from an EMBL/GenBank/DDBJ whole genome shotgun (WGS) entry which is preliminary data.</text>
</comment>
<evidence type="ECO:0000256" key="2">
    <source>
        <dbReference type="SAM" id="SignalP"/>
    </source>
</evidence>
<dbReference type="GO" id="GO:0016787">
    <property type="term" value="F:hydrolase activity"/>
    <property type="evidence" value="ECO:0007669"/>
    <property type="project" value="UniProtKB-KW"/>
</dbReference>
<dbReference type="InterPro" id="IPR029058">
    <property type="entry name" value="AB_hydrolase_fold"/>
</dbReference>
<keyword evidence="4" id="KW-0378">Hydrolase</keyword>
<evidence type="ECO:0000313" key="5">
    <source>
        <dbReference type="Proteomes" id="UP000256913"/>
    </source>
</evidence>
<proteinExistence type="predicted"/>
<accession>A0A3D9ZWZ4</accession>
<dbReference type="AlphaFoldDB" id="A0A3D9ZWZ4"/>
<keyword evidence="2" id="KW-0732">Signal</keyword>
<feature type="region of interest" description="Disordered" evidence="1">
    <location>
        <begin position="29"/>
        <end position="48"/>
    </location>
</feature>
<keyword evidence="5" id="KW-1185">Reference proteome</keyword>
<dbReference type="Proteomes" id="UP000256913">
    <property type="component" value="Unassembled WGS sequence"/>
</dbReference>
<feature type="chain" id="PRO_5017822196" evidence="2">
    <location>
        <begin position="26"/>
        <end position="264"/>
    </location>
</feature>
<reference evidence="4 5" key="1">
    <citation type="submission" date="2018-08" db="EMBL/GenBank/DDBJ databases">
        <title>Sequencing the genomes of 1000 actinobacteria strains.</title>
        <authorList>
            <person name="Klenk H.-P."/>
        </authorList>
    </citation>
    <scope>NUCLEOTIDE SEQUENCE [LARGE SCALE GENOMIC DNA]</scope>
    <source>
        <strain evidence="4 5">DSM 44099</strain>
    </source>
</reference>
<evidence type="ECO:0000259" key="3">
    <source>
        <dbReference type="Pfam" id="PF00561"/>
    </source>
</evidence>
<organism evidence="4 5">
    <name type="scientific">Asanoa ferruginea</name>
    <dbReference type="NCBI Taxonomy" id="53367"/>
    <lineage>
        <taxon>Bacteria</taxon>
        <taxon>Bacillati</taxon>
        <taxon>Actinomycetota</taxon>
        <taxon>Actinomycetes</taxon>
        <taxon>Micromonosporales</taxon>
        <taxon>Micromonosporaceae</taxon>
        <taxon>Asanoa</taxon>
    </lineage>
</organism>
<evidence type="ECO:0000256" key="1">
    <source>
        <dbReference type="SAM" id="MobiDB-lite"/>
    </source>
</evidence>
<evidence type="ECO:0000313" key="4">
    <source>
        <dbReference type="EMBL" id="REG01719.1"/>
    </source>
</evidence>
<dbReference type="Pfam" id="PF00561">
    <property type="entry name" value="Abhydrolase_1"/>
    <property type="match status" value="1"/>
</dbReference>
<protein>
    <submittedName>
        <fullName evidence="4">Alpha/beta hydrolase family protein</fullName>
    </submittedName>
</protein>